<accession>A0A024G711</accession>
<evidence type="ECO:0000256" key="2">
    <source>
        <dbReference type="ARBA" id="ARBA00023203"/>
    </source>
</evidence>
<dbReference type="STRING" id="65357.A0A024G711"/>
<dbReference type="GO" id="GO:0032432">
    <property type="term" value="C:actin filament bundle"/>
    <property type="evidence" value="ECO:0007669"/>
    <property type="project" value="TreeGrafter"/>
</dbReference>
<dbReference type="GO" id="GO:0051015">
    <property type="term" value="F:actin filament binding"/>
    <property type="evidence" value="ECO:0007669"/>
    <property type="project" value="InterPro"/>
</dbReference>
<dbReference type="GO" id="GO:0051017">
    <property type="term" value="P:actin filament bundle assembly"/>
    <property type="evidence" value="ECO:0007669"/>
    <property type="project" value="InterPro"/>
</dbReference>
<dbReference type="OrthoDB" id="193095at2759"/>
<feature type="coiled-coil region" evidence="3">
    <location>
        <begin position="338"/>
        <end position="365"/>
    </location>
</feature>
<dbReference type="Gene3D" id="1.10.418.10">
    <property type="entry name" value="Calponin-like domain"/>
    <property type="match status" value="1"/>
</dbReference>
<keyword evidence="1" id="KW-0677">Repeat</keyword>
<dbReference type="GO" id="GO:0005737">
    <property type="term" value="C:cytoplasm"/>
    <property type="evidence" value="ECO:0007669"/>
    <property type="project" value="TreeGrafter"/>
</dbReference>
<protein>
    <recommendedName>
        <fullName evidence="4">Calponin-homology (CH) domain-containing protein</fullName>
    </recommendedName>
</protein>
<dbReference type="PROSITE" id="PS50021">
    <property type="entry name" value="CH"/>
    <property type="match status" value="1"/>
</dbReference>
<evidence type="ECO:0000313" key="6">
    <source>
        <dbReference type="Proteomes" id="UP000053237"/>
    </source>
</evidence>
<evidence type="ECO:0000259" key="4">
    <source>
        <dbReference type="PROSITE" id="PS50021"/>
    </source>
</evidence>
<sequence>MKTYTLHLDSRVVLGTIISSKMEPRSSNARIPQLHLANAAGRSVPSSTIAEPQNVTVTYLESLQLSKKDSARKKLRSFDEATDSTRLDFLPLHACLDTADEKGELTRSLMQQWSVDAVENDFASTPLYCQVKLQEARQMTERLAHPNRFLITICFQLWDKWMHWAAEERPSMSLTFLHQLRSELLEAVFIPSSAAEHVPFHQRIPYFVEYRRICRHSHLLLRDIERREQQILTKQRLPFLVQRVFASKESRQIQTELRFVFRSWMQTIKKEKECNSLKDRLIRASQGRSPREIFLAWRVETMHQTHQQFIADQQASGMRHHAMRSRKEAQISEQQATIASMTKFIESLNETNDQLKRQIQQSESMSHLPRVEYNLDYLQPFRKQTVEVGNTDQQGIFVCTPQKDLVEEADDNNLLRINRMLTEMLFAMARTVESCAIQMTKDTIESLEAQYDGSALQDLAEAVHMRRTEQQLHESTRRKSIEMDKQVSIRKLAHLPVDEILLDWFQLHLTASSFTEKVSDSVIQNFTSDLCDGRRYSLLLHQLFPTWFDVKMVQEFDSDERLKHITQFQSRIQPPLPQIVTCDSIQGAKLTENVAFVGILFGVSMASSRLLNLDKQRSLFLDIVGSWQRVRRLMLDMKKANLGSDSLTVLNLLQEIRNYEVHSKQLHIELCTLAVASNEAASTMCILSRRIQELTLSCLHARATHQVSSIGIVDLKWQQQLSAFTKLDTLLIREMISESKDGMQAETQNAVIMDKRGKSLQRAIATDKEVNGQIADLQNTLKLYARDLADIFQHYSASTDSNGSIMTLSLQEYNKFLQDCKIHDAKLSPSITDSIYRAVLMHGPSGSVPKGNQPGTQRELRDDEFVELLTRLAILKYPQGPNLETRLRTLIEKAILPNALRSQFIKFRAQICSPNLLAVFQKHKLALQRIFRYYVVMHHLREQKSTMGFDEFLIFARDCRIVAAYMSEQVLKQIFINAQYSETGGYENDTKYREDSSLCLDFDQFKEAIGAITFKDNIDVVHMKI</sequence>
<dbReference type="EMBL" id="CAIX01000029">
    <property type="protein sequence ID" value="CCI42111.1"/>
    <property type="molecule type" value="Genomic_DNA"/>
</dbReference>
<dbReference type="GO" id="GO:0051639">
    <property type="term" value="P:actin filament network formation"/>
    <property type="evidence" value="ECO:0007669"/>
    <property type="project" value="TreeGrafter"/>
</dbReference>
<dbReference type="Gene3D" id="1.10.238.10">
    <property type="entry name" value="EF-hand"/>
    <property type="match status" value="1"/>
</dbReference>
<dbReference type="InterPro" id="IPR039959">
    <property type="entry name" value="Fimbrin/Plastin"/>
</dbReference>
<evidence type="ECO:0000256" key="3">
    <source>
        <dbReference type="SAM" id="Coils"/>
    </source>
</evidence>
<evidence type="ECO:0000313" key="5">
    <source>
        <dbReference type="EMBL" id="CCI42111.1"/>
    </source>
</evidence>
<dbReference type="GO" id="GO:0005884">
    <property type="term" value="C:actin filament"/>
    <property type="evidence" value="ECO:0007669"/>
    <property type="project" value="TreeGrafter"/>
</dbReference>
<dbReference type="Pfam" id="PF00307">
    <property type="entry name" value="CH"/>
    <property type="match status" value="1"/>
</dbReference>
<dbReference type="InterPro" id="IPR001715">
    <property type="entry name" value="CH_dom"/>
</dbReference>
<dbReference type="PANTHER" id="PTHR19961:SF18">
    <property type="entry name" value="FI19014P1"/>
    <property type="match status" value="1"/>
</dbReference>
<dbReference type="AlphaFoldDB" id="A0A024G711"/>
<name>A0A024G711_9STRA</name>
<dbReference type="InParanoid" id="A0A024G711"/>
<keyword evidence="6" id="KW-1185">Reference proteome</keyword>
<keyword evidence="2" id="KW-0009">Actin-binding</keyword>
<keyword evidence="3" id="KW-0175">Coiled coil</keyword>
<comment type="caution">
    <text evidence="5">The sequence shown here is derived from an EMBL/GenBank/DDBJ whole genome shotgun (WGS) entry which is preliminary data.</text>
</comment>
<gene>
    <name evidence="5" type="ORF">BN9_028950</name>
</gene>
<dbReference type="InterPro" id="IPR036872">
    <property type="entry name" value="CH_dom_sf"/>
</dbReference>
<proteinExistence type="predicted"/>
<organism evidence="5 6">
    <name type="scientific">Albugo candida</name>
    <dbReference type="NCBI Taxonomy" id="65357"/>
    <lineage>
        <taxon>Eukaryota</taxon>
        <taxon>Sar</taxon>
        <taxon>Stramenopiles</taxon>
        <taxon>Oomycota</taxon>
        <taxon>Peronosporomycetes</taxon>
        <taxon>Albuginales</taxon>
        <taxon>Albuginaceae</taxon>
        <taxon>Albugo</taxon>
    </lineage>
</organism>
<dbReference type="SUPFAM" id="SSF47576">
    <property type="entry name" value="Calponin-homology domain, CH-domain"/>
    <property type="match status" value="1"/>
</dbReference>
<evidence type="ECO:0000256" key="1">
    <source>
        <dbReference type="ARBA" id="ARBA00022737"/>
    </source>
</evidence>
<dbReference type="Proteomes" id="UP000053237">
    <property type="component" value="Unassembled WGS sequence"/>
</dbReference>
<reference evidence="5 6" key="1">
    <citation type="submission" date="2012-05" db="EMBL/GenBank/DDBJ databases">
        <title>Recombination and specialization in a pathogen metapopulation.</title>
        <authorList>
            <person name="Gardiner A."/>
            <person name="Kemen E."/>
            <person name="Schultz-Larsen T."/>
            <person name="MacLean D."/>
            <person name="Van Oosterhout C."/>
            <person name="Jones J.D.G."/>
        </authorList>
    </citation>
    <scope>NUCLEOTIDE SEQUENCE [LARGE SCALE GENOMIC DNA]</scope>
    <source>
        <strain evidence="5 6">Ac Nc2</strain>
    </source>
</reference>
<feature type="domain" description="Calponin-homology (CH)" evidence="4">
    <location>
        <begin position="495"/>
        <end position="605"/>
    </location>
</feature>
<dbReference type="CDD" id="cd21218">
    <property type="entry name" value="CH_PLS_FIM_rpt2"/>
    <property type="match status" value="1"/>
</dbReference>
<dbReference type="PANTHER" id="PTHR19961">
    <property type="entry name" value="FIMBRIN/PLASTIN"/>
    <property type="match status" value="1"/>
</dbReference>